<dbReference type="Pfam" id="PF12937">
    <property type="entry name" value="F-box-like"/>
    <property type="match status" value="1"/>
</dbReference>
<dbReference type="Proteomes" id="UP000027222">
    <property type="component" value="Unassembled WGS sequence"/>
</dbReference>
<keyword evidence="4" id="KW-1185">Reference proteome</keyword>
<dbReference type="EMBL" id="KL142367">
    <property type="protein sequence ID" value="KDR85980.1"/>
    <property type="molecule type" value="Genomic_DNA"/>
</dbReference>
<dbReference type="HOGENOM" id="CLU_018544_14_1_1"/>
<feature type="coiled-coil region" evidence="1">
    <location>
        <begin position="36"/>
        <end position="63"/>
    </location>
</feature>
<keyword evidence="1" id="KW-0175">Coiled coil</keyword>
<accession>A0A067TS07</accession>
<dbReference type="SUPFAM" id="SSF81383">
    <property type="entry name" value="F-box domain"/>
    <property type="match status" value="1"/>
</dbReference>
<reference evidence="4" key="1">
    <citation type="journal article" date="2014" name="Proc. Natl. Acad. Sci. U.S.A.">
        <title>Extensive sampling of basidiomycete genomes demonstrates inadequacy of the white-rot/brown-rot paradigm for wood decay fungi.</title>
        <authorList>
            <person name="Riley R."/>
            <person name="Salamov A.A."/>
            <person name="Brown D.W."/>
            <person name="Nagy L.G."/>
            <person name="Floudas D."/>
            <person name="Held B.W."/>
            <person name="Levasseur A."/>
            <person name="Lombard V."/>
            <person name="Morin E."/>
            <person name="Otillar R."/>
            <person name="Lindquist E.A."/>
            <person name="Sun H."/>
            <person name="LaButti K.M."/>
            <person name="Schmutz J."/>
            <person name="Jabbour D."/>
            <person name="Luo H."/>
            <person name="Baker S.E."/>
            <person name="Pisabarro A.G."/>
            <person name="Walton J.D."/>
            <person name="Blanchette R.A."/>
            <person name="Henrissat B."/>
            <person name="Martin F."/>
            <person name="Cullen D."/>
            <person name="Hibbett D.S."/>
            <person name="Grigoriev I.V."/>
        </authorList>
    </citation>
    <scope>NUCLEOTIDE SEQUENCE [LARGE SCALE GENOMIC DNA]</scope>
    <source>
        <strain evidence="4">CBS 339.88</strain>
    </source>
</reference>
<evidence type="ECO:0000313" key="4">
    <source>
        <dbReference type="Proteomes" id="UP000027222"/>
    </source>
</evidence>
<dbReference type="AlphaFoldDB" id="A0A067TS07"/>
<evidence type="ECO:0000313" key="3">
    <source>
        <dbReference type="EMBL" id="KDR85980.1"/>
    </source>
</evidence>
<dbReference type="InterPro" id="IPR001810">
    <property type="entry name" value="F-box_dom"/>
</dbReference>
<name>A0A067TS07_GALM3</name>
<dbReference type="OrthoDB" id="2269034at2759"/>
<dbReference type="Gene3D" id="1.20.1280.50">
    <property type="match status" value="1"/>
</dbReference>
<sequence length="492" mass="55973">MYRCHLCGNLETADGDESYFTCNSLHGEPCDGCEKLRLLNKQILDAKAALEGLLNQRRELKSKLNLQHKSMIHRLPVEISSLIFEFYGVLAERISNTRGALVLGAVCRTWRHIAWSLPQLWTRLDIVFGRSFKETYIQLAVEWLGRSGRLPLSISLNLKSKPNGFPEELLSILFEGINNCSSRCDSLDLVDCHLLSTRVLDPHATTGFNFDHPSFDWGNLINLTASSIFLDELFDIIQQAPQLMQCDFTAISNRLPLFNDDPVPICHSQIKVIDIEFDDEPMEAFLETMTVPSLTKLCLKVFDGALPTQALMSFLTRSLCHLQELFIHDATVMDEELVRVLRATPSLSFLQFDSLRTESDTPLVPFYRALSAHLPTTNARSHTVTEPFLPLLIEFHFVGGPHIPWKLVPKLFVPLNETPGAPRRPLKYLDIFCTQRADDPTCCLSRKTLSQLQDFIDEGVYISLRVKKSGFCEDLIEMSIKRWEESEENELL</sequence>
<organism evidence="3 4">
    <name type="scientific">Galerina marginata (strain CBS 339.88)</name>
    <dbReference type="NCBI Taxonomy" id="685588"/>
    <lineage>
        <taxon>Eukaryota</taxon>
        <taxon>Fungi</taxon>
        <taxon>Dikarya</taxon>
        <taxon>Basidiomycota</taxon>
        <taxon>Agaricomycotina</taxon>
        <taxon>Agaricomycetes</taxon>
        <taxon>Agaricomycetidae</taxon>
        <taxon>Agaricales</taxon>
        <taxon>Agaricineae</taxon>
        <taxon>Strophariaceae</taxon>
        <taxon>Galerina</taxon>
    </lineage>
</organism>
<evidence type="ECO:0000259" key="2">
    <source>
        <dbReference type="Pfam" id="PF12937"/>
    </source>
</evidence>
<feature type="domain" description="F-box" evidence="2">
    <location>
        <begin position="72"/>
        <end position="126"/>
    </location>
</feature>
<evidence type="ECO:0000256" key="1">
    <source>
        <dbReference type="SAM" id="Coils"/>
    </source>
</evidence>
<dbReference type="InterPro" id="IPR036047">
    <property type="entry name" value="F-box-like_dom_sf"/>
</dbReference>
<proteinExistence type="predicted"/>
<gene>
    <name evidence="3" type="ORF">GALMADRAFT_219034</name>
</gene>
<protein>
    <recommendedName>
        <fullName evidence="2">F-box domain-containing protein</fullName>
    </recommendedName>
</protein>